<dbReference type="Gene3D" id="3.30.160.140">
    <property type="entry name" value="Shew3726-like"/>
    <property type="match status" value="1"/>
</dbReference>
<gene>
    <name evidence="1" type="ORF">B1199_19650</name>
</gene>
<dbReference type="Proteomes" id="UP000194841">
    <property type="component" value="Unassembled WGS sequence"/>
</dbReference>
<dbReference type="EMBL" id="MWPV01000007">
    <property type="protein sequence ID" value="OUL56325.1"/>
    <property type="molecule type" value="Genomic_DNA"/>
</dbReference>
<dbReference type="RefSeq" id="WP_086745835.1">
    <property type="nucleotide sequence ID" value="NZ_MWPV01000007.1"/>
</dbReference>
<proteinExistence type="predicted"/>
<protein>
    <recommendedName>
        <fullName evidence="3">DUF1488 domain-containing protein</fullName>
    </recommendedName>
</protein>
<dbReference type="OrthoDB" id="6465020at2"/>
<name>A0A2D0A0V5_PSEDV</name>
<sequence length="85" mass="9772">MNQAIIFNDDAQYLSNENALQFSAMAAGSTVICIVNMECFSELSEETPLSYFNKFKFDYEDLAEQLIEEECFNNEGQIIITTQFF</sequence>
<evidence type="ECO:0000313" key="2">
    <source>
        <dbReference type="Proteomes" id="UP000194841"/>
    </source>
</evidence>
<evidence type="ECO:0008006" key="3">
    <source>
        <dbReference type="Google" id="ProtNLM"/>
    </source>
</evidence>
<dbReference type="AlphaFoldDB" id="A0A2D0A0V5"/>
<dbReference type="InterPro" id="IPR036692">
    <property type="entry name" value="Shew3726-like_sf"/>
</dbReference>
<evidence type="ECO:0000313" key="1">
    <source>
        <dbReference type="EMBL" id="OUL56325.1"/>
    </source>
</evidence>
<keyword evidence="2" id="KW-1185">Reference proteome</keyword>
<dbReference type="SUPFAM" id="SSF160272">
    <property type="entry name" value="Shew3726-like"/>
    <property type="match status" value="1"/>
</dbReference>
<organism evidence="1 2">
    <name type="scientific">Pseudoalteromonas ulvae</name>
    <dbReference type="NCBI Taxonomy" id="107327"/>
    <lineage>
        <taxon>Bacteria</taxon>
        <taxon>Pseudomonadati</taxon>
        <taxon>Pseudomonadota</taxon>
        <taxon>Gammaproteobacteria</taxon>
        <taxon>Alteromonadales</taxon>
        <taxon>Pseudoalteromonadaceae</taxon>
        <taxon>Pseudoalteromonas</taxon>
    </lineage>
</organism>
<dbReference type="InterPro" id="IPR009962">
    <property type="entry name" value="DUF1488"/>
</dbReference>
<reference evidence="1 2" key="1">
    <citation type="submission" date="2017-02" db="EMBL/GenBank/DDBJ databases">
        <title>Pseudoalteromonas ulvae TC14 Genome.</title>
        <authorList>
            <person name="Molmeret M."/>
        </authorList>
    </citation>
    <scope>NUCLEOTIDE SEQUENCE [LARGE SCALE GENOMIC DNA]</scope>
    <source>
        <strain evidence="1">TC14</strain>
    </source>
</reference>
<accession>A0A2D0A0V5</accession>
<comment type="caution">
    <text evidence="1">The sequence shown here is derived from an EMBL/GenBank/DDBJ whole genome shotgun (WGS) entry which is preliminary data.</text>
</comment>
<dbReference type="Pfam" id="PF07369">
    <property type="entry name" value="DUF1488"/>
    <property type="match status" value="1"/>
</dbReference>